<dbReference type="EMBL" id="LR796800">
    <property type="protein sequence ID" value="CAB4167065.1"/>
    <property type="molecule type" value="Genomic_DNA"/>
</dbReference>
<organism evidence="2">
    <name type="scientific">uncultured Caudovirales phage</name>
    <dbReference type="NCBI Taxonomy" id="2100421"/>
    <lineage>
        <taxon>Viruses</taxon>
        <taxon>Duplodnaviria</taxon>
        <taxon>Heunggongvirae</taxon>
        <taxon>Uroviricota</taxon>
        <taxon>Caudoviricetes</taxon>
        <taxon>Peduoviridae</taxon>
        <taxon>Maltschvirus</taxon>
        <taxon>Maltschvirus maltsch</taxon>
    </lineage>
</organism>
<keyword evidence="1" id="KW-0812">Transmembrane</keyword>
<reference evidence="2" key="1">
    <citation type="submission" date="2020-04" db="EMBL/GenBank/DDBJ databases">
        <authorList>
            <person name="Chiriac C."/>
            <person name="Salcher M."/>
            <person name="Ghai R."/>
            <person name="Kavagutti S V."/>
        </authorList>
    </citation>
    <scope>NUCLEOTIDE SEQUENCE</scope>
</reference>
<protein>
    <submittedName>
        <fullName evidence="2">Uncharacterized protein</fullName>
    </submittedName>
</protein>
<keyword evidence="1" id="KW-0472">Membrane</keyword>
<proteinExistence type="predicted"/>
<sequence length="118" mass="12223">MSATGIFASAQGTLVSALTGLGLAVVTDSRNARPMTVFVEPPTFSCFNNNIADITFGLRILAAPPGNSDAEDYLITTADQIMNSAISLISGAPSVTTIGSQDIPSYDLTVRVATSRNP</sequence>
<accession>A0A6J5PD88</accession>
<keyword evidence="1" id="KW-1133">Transmembrane helix</keyword>
<evidence type="ECO:0000256" key="1">
    <source>
        <dbReference type="SAM" id="Phobius"/>
    </source>
</evidence>
<name>A0A6J5PD88_9CAUD</name>
<gene>
    <name evidence="2" type="ORF">UFOVP873_7</name>
</gene>
<evidence type="ECO:0000313" key="2">
    <source>
        <dbReference type="EMBL" id="CAB4167065.1"/>
    </source>
</evidence>
<feature type="transmembrane region" description="Helical" evidence="1">
    <location>
        <begin position="6"/>
        <end position="26"/>
    </location>
</feature>